<dbReference type="Pfam" id="PF00326">
    <property type="entry name" value="Peptidase_S9"/>
    <property type="match status" value="1"/>
</dbReference>
<comment type="caution">
    <text evidence="3">The sequence shown here is derived from an EMBL/GenBank/DDBJ whole genome shotgun (WGS) entry which is preliminary data.</text>
</comment>
<dbReference type="GO" id="GO:0005739">
    <property type="term" value="C:mitochondrion"/>
    <property type="evidence" value="ECO:0007669"/>
    <property type="project" value="TreeGrafter"/>
</dbReference>
<dbReference type="OMA" id="YEWRESS"/>
<dbReference type="AlphaFoldDB" id="A0A401P7W1"/>
<feature type="domain" description="Peptidase S9 prolyl oligopeptidase catalytic" evidence="2">
    <location>
        <begin position="45"/>
        <end position="182"/>
    </location>
</feature>
<dbReference type="STRING" id="75743.A0A401P7W1"/>
<dbReference type="InterPro" id="IPR029058">
    <property type="entry name" value="AB_hydrolase_fold"/>
</dbReference>
<dbReference type="GO" id="GO:0008474">
    <property type="term" value="F:palmitoyl-(protein) hydrolase activity"/>
    <property type="evidence" value="ECO:0007669"/>
    <property type="project" value="TreeGrafter"/>
</dbReference>
<dbReference type="PANTHER" id="PTHR16138">
    <property type="entry name" value="MYCOPHENOLIC ACID ACYL-GLUCURONIDE ESTERASE, MITOCHONDRIAL"/>
    <property type="match status" value="1"/>
</dbReference>
<evidence type="ECO:0000259" key="2">
    <source>
        <dbReference type="Pfam" id="PF00326"/>
    </source>
</evidence>
<accession>A0A401P7W1</accession>
<dbReference type="GO" id="GO:0004553">
    <property type="term" value="F:hydrolase activity, hydrolyzing O-glycosyl compounds"/>
    <property type="evidence" value="ECO:0007669"/>
    <property type="project" value="TreeGrafter"/>
</dbReference>
<gene>
    <name evidence="3" type="ORF">scyTo_0013933</name>
</gene>
<keyword evidence="4" id="KW-1185">Reference proteome</keyword>
<dbReference type="GO" id="GO:0006508">
    <property type="term" value="P:proteolysis"/>
    <property type="evidence" value="ECO:0007669"/>
    <property type="project" value="InterPro"/>
</dbReference>
<organism evidence="3 4">
    <name type="scientific">Scyliorhinus torazame</name>
    <name type="common">Cloudy catshark</name>
    <name type="synonym">Catulus torazame</name>
    <dbReference type="NCBI Taxonomy" id="75743"/>
    <lineage>
        <taxon>Eukaryota</taxon>
        <taxon>Metazoa</taxon>
        <taxon>Chordata</taxon>
        <taxon>Craniata</taxon>
        <taxon>Vertebrata</taxon>
        <taxon>Chondrichthyes</taxon>
        <taxon>Elasmobranchii</taxon>
        <taxon>Galeomorphii</taxon>
        <taxon>Galeoidea</taxon>
        <taxon>Carcharhiniformes</taxon>
        <taxon>Scyliorhinidae</taxon>
        <taxon>Scyliorhinus</taxon>
    </lineage>
</organism>
<dbReference type="InterPro" id="IPR001375">
    <property type="entry name" value="Peptidase_S9_cat"/>
</dbReference>
<dbReference type="SUPFAM" id="SSF53474">
    <property type="entry name" value="alpha/beta-Hydrolases"/>
    <property type="match status" value="1"/>
</dbReference>
<dbReference type="OrthoDB" id="408373at2759"/>
<name>A0A401P7W1_SCYTO</name>
<dbReference type="GO" id="GO:0008236">
    <property type="term" value="F:serine-type peptidase activity"/>
    <property type="evidence" value="ECO:0007669"/>
    <property type="project" value="InterPro"/>
</dbReference>
<dbReference type="Gene3D" id="3.40.50.1820">
    <property type="entry name" value="alpha/beta hydrolase"/>
    <property type="match status" value="1"/>
</dbReference>
<sequence length="204" mass="22914">MFPWILNDLLQFLNTPLVHVQYEWRESSGLGELLSFGWVLLCQILVGSSMGGWLMLLACLERPERVAGVVGIATAADHFVTAFNQLPSEARMEAAKTGVYTRQTRYIEGGVYAIQYGFVKEAEEHCILQSSIDISCPVRLIHSMKDEVVPWQTSIKVAEQLASDDVDVILRKGGEHRMSQSDDIKLLVTVVEDLLHRVTKKEPK</sequence>
<protein>
    <recommendedName>
        <fullName evidence="2">Peptidase S9 prolyl oligopeptidase catalytic domain-containing protein</fullName>
    </recommendedName>
</protein>
<proteinExistence type="predicted"/>
<dbReference type="PANTHER" id="PTHR16138:SF7">
    <property type="entry name" value="PALMITOYL-PROTEIN THIOESTERASE ABHD10, MITOCHONDRIAL"/>
    <property type="match status" value="1"/>
</dbReference>
<dbReference type="Proteomes" id="UP000288216">
    <property type="component" value="Unassembled WGS sequence"/>
</dbReference>
<dbReference type="EMBL" id="BFAA01007312">
    <property type="protein sequence ID" value="GCB69198.1"/>
    <property type="molecule type" value="Genomic_DNA"/>
</dbReference>
<reference evidence="3 4" key="1">
    <citation type="journal article" date="2018" name="Nat. Ecol. Evol.">
        <title>Shark genomes provide insights into elasmobranch evolution and the origin of vertebrates.</title>
        <authorList>
            <person name="Hara Y"/>
            <person name="Yamaguchi K"/>
            <person name="Onimaru K"/>
            <person name="Kadota M"/>
            <person name="Koyanagi M"/>
            <person name="Keeley SD"/>
            <person name="Tatsumi K"/>
            <person name="Tanaka K"/>
            <person name="Motone F"/>
            <person name="Kageyama Y"/>
            <person name="Nozu R"/>
            <person name="Adachi N"/>
            <person name="Nishimura O"/>
            <person name="Nakagawa R"/>
            <person name="Tanegashima C"/>
            <person name="Kiyatake I"/>
            <person name="Matsumoto R"/>
            <person name="Murakumo K"/>
            <person name="Nishida K"/>
            <person name="Terakita A"/>
            <person name="Kuratani S"/>
            <person name="Sato K"/>
            <person name="Hyodo S Kuraku.S."/>
        </authorList>
    </citation>
    <scope>NUCLEOTIDE SEQUENCE [LARGE SCALE GENOMIC DNA]</scope>
</reference>
<dbReference type="InterPro" id="IPR052382">
    <property type="entry name" value="ABHD10_acyl-thioesterase"/>
</dbReference>
<evidence type="ECO:0000313" key="4">
    <source>
        <dbReference type="Proteomes" id="UP000288216"/>
    </source>
</evidence>
<evidence type="ECO:0000256" key="1">
    <source>
        <dbReference type="ARBA" id="ARBA00022801"/>
    </source>
</evidence>
<keyword evidence="1" id="KW-0378">Hydrolase</keyword>
<evidence type="ECO:0000313" key="3">
    <source>
        <dbReference type="EMBL" id="GCB69198.1"/>
    </source>
</evidence>